<keyword evidence="2" id="KW-1185">Reference proteome</keyword>
<dbReference type="AlphaFoldDB" id="A0A0L0FNU7"/>
<dbReference type="EMBL" id="KQ242477">
    <property type="protein sequence ID" value="KNC78510.1"/>
    <property type="molecule type" value="Genomic_DNA"/>
</dbReference>
<name>A0A0L0FNU7_9EUKA</name>
<gene>
    <name evidence="1" type="ORF">SARC_09068</name>
</gene>
<proteinExistence type="predicted"/>
<protein>
    <submittedName>
        <fullName evidence="1">Uncharacterized protein</fullName>
    </submittedName>
</protein>
<evidence type="ECO:0000313" key="1">
    <source>
        <dbReference type="EMBL" id="KNC78510.1"/>
    </source>
</evidence>
<sequence length="79" mass="9310">MFFKKPANEHGHHRVETFRMEDEEYFNGHARTIKKAKSKLSGINLAYRFAYSHVLQDDQLEEWKLKLAATQLDLDSLDT</sequence>
<accession>A0A0L0FNU7</accession>
<organism evidence="1 2">
    <name type="scientific">Sphaeroforma arctica JP610</name>
    <dbReference type="NCBI Taxonomy" id="667725"/>
    <lineage>
        <taxon>Eukaryota</taxon>
        <taxon>Ichthyosporea</taxon>
        <taxon>Ichthyophonida</taxon>
        <taxon>Sphaeroforma</taxon>
    </lineage>
</organism>
<evidence type="ECO:0000313" key="2">
    <source>
        <dbReference type="Proteomes" id="UP000054560"/>
    </source>
</evidence>
<dbReference type="Proteomes" id="UP000054560">
    <property type="component" value="Unassembled WGS sequence"/>
</dbReference>
<reference evidence="1 2" key="1">
    <citation type="submission" date="2011-02" db="EMBL/GenBank/DDBJ databases">
        <title>The Genome Sequence of Sphaeroforma arctica JP610.</title>
        <authorList>
            <consortium name="The Broad Institute Genome Sequencing Platform"/>
            <person name="Russ C."/>
            <person name="Cuomo C."/>
            <person name="Young S.K."/>
            <person name="Zeng Q."/>
            <person name="Gargeya S."/>
            <person name="Alvarado L."/>
            <person name="Berlin A."/>
            <person name="Chapman S.B."/>
            <person name="Chen Z."/>
            <person name="Freedman E."/>
            <person name="Gellesch M."/>
            <person name="Goldberg J."/>
            <person name="Griggs A."/>
            <person name="Gujja S."/>
            <person name="Heilman E."/>
            <person name="Heiman D."/>
            <person name="Howarth C."/>
            <person name="Mehta T."/>
            <person name="Neiman D."/>
            <person name="Pearson M."/>
            <person name="Roberts A."/>
            <person name="Saif S."/>
            <person name="Shea T."/>
            <person name="Shenoy N."/>
            <person name="Sisk P."/>
            <person name="Stolte C."/>
            <person name="Sykes S."/>
            <person name="White J."/>
            <person name="Yandava C."/>
            <person name="Burger G."/>
            <person name="Gray M.W."/>
            <person name="Holland P.W.H."/>
            <person name="King N."/>
            <person name="Lang F.B.F."/>
            <person name="Roger A.J."/>
            <person name="Ruiz-Trillo I."/>
            <person name="Haas B."/>
            <person name="Nusbaum C."/>
            <person name="Birren B."/>
        </authorList>
    </citation>
    <scope>NUCLEOTIDE SEQUENCE [LARGE SCALE GENOMIC DNA]</scope>
    <source>
        <strain evidence="1 2">JP610</strain>
    </source>
</reference>
<dbReference type="RefSeq" id="XP_014152412.1">
    <property type="nucleotide sequence ID" value="XM_014296937.1"/>
</dbReference>
<dbReference type="GeneID" id="25909572"/>